<evidence type="ECO:0000313" key="5">
    <source>
        <dbReference type="EMBL" id="MCU6745490.1"/>
    </source>
</evidence>
<keyword evidence="6" id="KW-1185">Reference proteome</keyword>
<feature type="domain" description="GGDEF" evidence="4">
    <location>
        <begin position="505"/>
        <end position="638"/>
    </location>
</feature>
<dbReference type="InterPro" id="IPR000160">
    <property type="entry name" value="GGDEF_dom"/>
</dbReference>
<accession>A0ABT2T5J1</accession>
<gene>
    <name evidence="5" type="ORF">OCV77_13510</name>
</gene>
<keyword evidence="3" id="KW-0804">Transcription</keyword>
<dbReference type="PANTHER" id="PTHR30146">
    <property type="entry name" value="LACI-RELATED TRANSCRIPTIONAL REPRESSOR"/>
    <property type="match status" value="1"/>
</dbReference>
<dbReference type="Gene3D" id="3.40.50.2300">
    <property type="match status" value="2"/>
</dbReference>
<dbReference type="InterPro" id="IPR046335">
    <property type="entry name" value="LacI/GalR-like_sensor"/>
</dbReference>
<dbReference type="NCBIfam" id="TIGR00254">
    <property type="entry name" value="GGDEF"/>
    <property type="match status" value="1"/>
</dbReference>
<dbReference type="Pfam" id="PF13377">
    <property type="entry name" value="Peripla_BP_3"/>
    <property type="match status" value="1"/>
</dbReference>
<evidence type="ECO:0000256" key="2">
    <source>
        <dbReference type="ARBA" id="ARBA00023125"/>
    </source>
</evidence>
<comment type="caution">
    <text evidence="5">The sequence shown here is derived from an EMBL/GenBank/DDBJ whole genome shotgun (WGS) entry which is preliminary data.</text>
</comment>
<keyword evidence="1" id="KW-0805">Transcription regulation</keyword>
<dbReference type="InterPro" id="IPR028082">
    <property type="entry name" value="Peripla_BP_I"/>
</dbReference>
<dbReference type="InterPro" id="IPR029787">
    <property type="entry name" value="Nucleotide_cyclase"/>
</dbReference>
<organism evidence="5 6">
    <name type="scientific">Suilimivivens aceti</name>
    <dbReference type="NCBI Taxonomy" id="2981774"/>
    <lineage>
        <taxon>Bacteria</taxon>
        <taxon>Bacillati</taxon>
        <taxon>Bacillota</taxon>
        <taxon>Clostridia</taxon>
        <taxon>Lachnospirales</taxon>
        <taxon>Lachnospiraceae</taxon>
        <taxon>Suilimivivens</taxon>
    </lineage>
</organism>
<evidence type="ECO:0000256" key="1">
    <source>
        <dbReference type="ARBA" id="ARBA00023015"/>
    </source>
</evidence>
<evidence type="ECO:0000256" key="3">
    <source>
        <dbReference type="ARBA" id="ARBA00023163"/>
    </source>
</evidence>
<dbReference type="PROSITE" id="PS50887">
    <property type="entry name" value="GGDEF"/>
    <property type="match status" value="1"/>
</dbReference>
<dbReference type="Gene3D" id="3.30.70.270">
    <property type="match status" value="1"/>
</dbReference>
<dbReference type="CDD" id="cd01949">
    <property type="entry name" value="GGDEF"/>
    <property type="match status" value="1"/>
</dbReference>
<dbReference type="Pfam" id="PF00990">
    <property type="entry name" value="GGDEF"/>
    <property type="match status" value="1"/>
</dbReference>
<dbReference type="CDD" id="cd06267">
    <property type="entry name" value="PBP1_LacI_sugar_binding-like"/>
    <property type="match status" value="1"/>
</dbReference>
<name>A0ABT2T5J1_9FIRM</name>
<reference evidence="5 6" key="1">
    <citation type="journal article" date="2021" name="ISME Commun">
        <title>Automated analysis of genomic sequences facilitates high-throughput and comprehensive description of bacteria.</title>
        <authorList>
            <person name="Hitch T.C.A."/>
        </authorList>
    </citation>
    <scope>NUCLEOTIDE SEQUENCE [LARGE SCALE GENOMIC DNA]</scope>
    <source>
        <strain evidence="5 6">Sanger_18</strain>
    </source>
</reference>
<dbReference type="SMART" id="SM00267">
    <property type="entry name" value="GGDEF"/>
    <property type="match status" value="1"/>
</dbReference>
<proteinExistence type="predicted"/>
<dbReference type="SUPFAM" id="SSF53822">
    <property type="entry name" value="Periplasmic binding protein-like I"/>
    <property type="match status" value="1"/>
</dbReference>
<dbReference type="PANTHER" id="PTHR30146:SF24">
    <property type="entry name" value="XYLOSE OPERON REGULATORY PROTEIN"/>
    <property type="match status" value="1"/>
</dbReference>
<keyword evidence="2" id="KW-0238">DNA-binding</keyword>
<protein>
    <submittedName>
        <fullName evidence="5">GGDEF domain-containing protein</fullName>
    </submittedName>
</protein>
<dbReference type="EMBL" id="JAOQKJ010000012">
    <property type="protein sequence ID" value="MCU6745490.1"/>
    <property type="molecule type" value="Genomic_DNA"/>
</dbReference>
<sequence>MKIAVLIGGLRFDSQRRIMNGILEKAVFDGTDVFIFTCDSWTYSSPYYTKGETAIFSLPDLKDYDGVILHGDTVYDKSVISELVKKIREARIPCISLNVKYPGMLYMGMDNANGIYGIVEHLLQVHRAKHFAFISGPEENMDSTERWESFRKALADNKIPFDNRYFYYGDYHPESGKKAVGYFYDLPGAFPDAIVAANDEMALGAFYKLKELGYEVPEQVLLTGYDNAIVGRNHSPRITSVERPETELGAKAYEKLRDVILGKEGSEETTLKSHLIFTESCGCHDSEAEPEESFRMKMITDKLHVTEFSEIVKSSSADFTGAPTFEQLLAEIRRYIKLINPNEFYMCMCVVEDSYQTDRNYEITGKTQIEALSQYAPEICIPLIYRRGEFENYGRFPVEKFLPDKYTVAGKGRFYTVVPLHYQDRCYGYCVIGNSRLMMDSELFHLFIMNINNALENLRKQSMLNSMVHRLNRMWIYDTLTEVFNRAGFFKFAPNLIHEAIDRKENLFILFLDLDGLKSVNDRYGHDEGDAFIKAMGMILRQLHGNGELVMRYGGDEFVVMSKNYTDEKAAGYIRRIERSIDEYNMTSGKEYKLGASMGYSLVEPEEDMKLEDLIEVADQEMYKVKKAKKERLKNQQP</sequence>
<dbReference type="InterPro" id="IPR043128">
    <property type="entry name" value="Rev_trsase/Diguanyl_cyclase"/>
</dbReference>
<dbReference type="Proteomes" id="UP001652432">
    <property type="component" value="Unassembled WGS sequence"/>
</dbReference>
<evidence type="ECO:0000313" key="6">
    <source>
        <dbReference type="Proteomes" id="UP001652432"/>
    </source>
</evidence>
<dbReference type="SUPFAM" id="SSF55073">
    <property type="entry name" value="Nucleotide cyclase"/>
    <property type="match status" value="1"/>
</dbReference>
<evidence type="ECO:0000259" key="4">
    <source>
        <dbReference type="PROSITE" id="PS50887"/>
    </source>
</evidence>